<dbReference type="EMBL" id="JAWZYT010004228">
    <property type="protein sequence ID" value="KAK4294668.1"/>
    <property type="molecule type" value="Genomic_DNA"/>
</dbReference>
<accession>A0AAE1NS34</accession>
<name>A0AAE1NS34_9EUCA</name>
<dbReference type="Proteomes" id="UP001292094">
    <property type="component" value="Unassembled WGS sequence"/>
</dbReference>
<feature type="region of interest" description="Disordered" evidence="1">
    <location>
        <begin position="1"/>
        <end position="56"/>
    </location>
</feature>
<organism evidence="2 3">
    <name type="scientific">Petrolisthes manimaculis</name>
    <dbReference type="NCBI Taxonomy" id="1843537"/>
    <lineage>
        <taxon>Eukaryota</taxon>
        <taxon>Metazoa</taxon>
        <taxon>Ecdysozoa</taxon>
        <taxon>Arthropoda</taxon>
        <taxon>Crustacea</taxon>
        <taxon>Multicrustacea</taxon>
        <taxon>Malacostraca</taxon>
        <taxon>Eumalacostraca</taxon>
        <taxon>Eucarida</taxon>
        <taxon>Decapoda</taxon>
        <taxon>Pleocyemata</taxon>
        <taxon>Anomura</taxon>
        <taxon>Galatheoidea</taxon>
        <taxon>Porcellanidae</taxon>
        <taxon>Petrolisthes</taxon>
    </lineage>
</organism>
<protein>
    <submittedName>
        <fullName evidence="2">Uncharacterized protein</fullName>
    </submittedName>
</protein>
<evidence type="ECO:0000256" key="1">
    <source>
        <dbReference type="SAM" id="MobiDB-lite"/>
    </source>
</evidence>
<evidence type="ECO:0000313" key="3">
    <source>
        <dbReference type="Proteomes" id="UP001292094"/>
    </source>
</evidence>
<proteinExistence type="predicted"/>
<feature type="compositionally biased region" description="Polar residues" evidence="1">
    <location>
        <begin position="40"/>
        <end position="52"/>
    </location>
</feature>
<reference evidence="2" key="1">
    <citation type="submission" date="2023-11" db="EMBL/GenBank/DDBJ databases">
        <title>Genome assemblies of two species of porcelain crab, Petrolisthes cinctipes and Petrolisthes manimaculis (Anomura: Porcellanidae).</title>
        <authorList>
            <person name="Angst P."/>
        </authorList>
    </citation>
    <scope>NUCLEOTIDE SEQUENCE</scope>
    <source>
        <strain evidence="2">PB745_02</strain>
        <tissue evidence="2">Gill</tissue>
    </source>
</reference>
<sequence length="87" mass="9663">MVREEGCAGRTLREKRETDEGDERAGWREYTKLHPPPATHRSTPLKNATPAQSPHDKIGGRVLVVVSGEGPLVGERNLQPVWDIIIV</sequence>
<comment type="caution">
    <text evidence="2">The sequence shown here is derived from an EMBL/GenBank/DDBJ whole genome shotgun (WGS) entry which is preliminary data.</text>
</comment>
<dbReference type="AlphaFoldDB" id="A0AAE1NS34"/>
<gene>
    <name evidence="2" type="ORF">Pmani_032721</name>
</gene>
<evidence type="ECO:0000313" key="2">
    <source>
        <dbReference type="EMBL" id="KAK4294668.1"/>
    </source>
</evidence>
<keyword evidence="3" id="KW-1185">Reference proteome</keyword>
<feature type="compositionally biased region" description="Basic and acidic residues" evidence="1">
    <location>
        <begin position="1"/>
        <end position="32"/>
    </location>
</feature>